<dbReference type="InterPro" id="IPR051082">
    <property type="entry name" value="Pentapeptide-BTB/POZ_domain"/>
</dbReference>
<dbReference type="Pfam" id="PF00805">
    <property type="entry name" value="Pentapeptide"/>
    <property type="match status" value="2"/>
</dbReference>
<proteinExistence type="predicted"/>
<accession>A0A941DMZ7</accession>
<dbReference type="InterPro" id="IPR001646">
    <property type="entry name" value="5peptide_repeat"/>
</dbReference>
<dbReference type="PANTHER" id="PTHR14136:SF17">
    <property type="entry name" value="BTB_POZ DOMAIN-CONTAINING PROTEIN KCTD9"/>
    <property type="match status" value="1"/>
</dbReference>
<dbReference type="Proteomes" id="UP000680067">
    <property type="component" value="Unassembled WGS sequence"/>
</dbReference>
<evidence type="ECO:0000313" key="2">
    <source>
        <dbReference type="Proteomes" id="UP000680067"/>
    </source>
</evidence>
<name>A0A941DMZ7_9BURK</name>
<protein>
    <submittedName>
        <fullName evidence="1">Pentapeptide repeat-containing protein</fullName>
    </submittedName>
</protein>
<evidence type="ECO:0000313" key="1">
    <source>
        <dbReference type="EMBL" id="MBR7781716.1"/>
    </source>
</evidence>
<dbReference type="EMBL" id="JAGSPN010000003">
    <property type="protein sequence ID" value="MBR7781716.1"/>
    <property type="molecule type" value="Genomic_DNA"/>
</dbReference>
<dbReference type="Gene3D" id="2.160.20.80">
    <property type="entry name" value="E3 ubiquitin-protein ligase SopA"/>
    <property type="match status" value="2"/>
</dbReference>
<organism evidence="1 2">
    <name type="scientific">Undibacterium luofuense</name>
    <dbReference type="NCBI Taxonomy" id="2828733"/>
    <lineage>
        <taxon>Bacteria</taxon>
        <taxon>Pseudomonadati</taxon>
        <taxon>Pseudomonadota</taxon>
        <taxon>Betaproteobacteria</taxon>
        <taxon>Burkholderiales</taxon>
        <taxon>Oxalobacteraceae</taxon>
        <taxon>Undibacterium</taxon>
    </lineage>
</organism>
<comment type="caution">
    <text evidence="1">The sequence shown here is derived from an EMBL/GenBank/DDBJ whole genome shotgun (WGS) entry which is preliminary data.</text>
</comment>
<dbReference type="RefSeq" id="WP_212687063.1">
    <property type="nucleotide sequence ID" value="NZ_JAGSPN010000003.1"/>
</dbReference>
<dbReference type="PANTHER" id="PTHR14136">
    <property type="entry name" value="BTB_POZ DOMAIN-CONTAINING PROTEIN KCTD9"/>
    <property type="match status" value="1"/>
</dbReference>
<gene>
    <name evidence="1" type="ORF">KDM89_06165</name>
</gene>
<sequence length="209" mass="23525">MDDLKILTARWMNSPWKEAVDVLVDSNSTKEVFLAMVRKLYPDEGSEIRTSYTHRGKAELYDFRCVNLAKRNLENVDFYKFDLSDGDFSKSNISGADFGTAQLENADFSNAQADNSTNFHGCFAKNTDFSSAKFYGVDFSGADFSGANFVNAVLENCDLSNVRLQGAKLDNVKIINCNGQKLQLSKNEQNADWFLQSSFNKVDQIVWIN</sequence>
<dbReference type="SUPFAM" id="SSF141571">
    <property type="entry name" value="Pentapeptide repeat-like"/>
    <property type="match status" value="1"/>
</dbReference>
<dbReference type="AlphaFoldDB" id="A0A941DMZ7"/>
<reference evidence="1" key="1">
    <citation type="submission" date="2021-04" db="EMBL/GenBank/DDBJ databases">
        <title>novel species isolated from subtropical streams in China.</title>
        <authorList>
            <person name="Lu H."/>
        </authorList>
    </citation>
    <scope>NUCLEOTIDE SEQUENCE</scope>
    <source>
        <strain evidence="1">LFS511W</strain>
    </source>
</reference>
<keyword evidence="2" id="KW-1185">Reference proteome</keyword>